<comment type="subcellular location">
    <subcellularLocation>
        <location evidence="1">Cell membrane</location>
        <topology evidence="1">Multi-pass membrane protein</topology>
    </subcellularLocation>
</comment>
<evidence type="ECO:0000256" key="4">
    <source>
        <dbReference type="ARBA" id="ARBA00022692"/>
    </source>
</evidence>
<feature type="transmembrane region" description="Helical" evidence="10">
    <location>
        <begin position="111"/>
        <end position="130"/>
    </location>
</feature>
<accession>A6HMY0</accession>
<evidence type="ECO:0000256" key="10">
    <source>
        <dbReference type="SAM" id="Phobius"/>
    </source>
</evidence>
<evidence type="ECO:0000256" key="1">
    <source>
        <dbReference type="ARBA" id="ARBA00004651"/>
    </source>
</evidence>
<keyword evidence="4 9" id="KW-0812">Transmembrane</keyword>
<keyword evidence="9" id="KW-0297">G-protein coupled receptor</keyword>
<comment type="similarity">
    <text evidence="9">Belongs to the G-protein coupled receptor 1 family.</text>
</comment>
<keyword evidence="7 10" id="KW-0472">Membrane</keyword>
<reference evidence="13" key="1">
    <citation type="submission" date="2005-09" db="EMBL/GenBank/DDBJ databases">
        <authorList>
            <person name="Mural R.J."/>
            <person name="Li P.W."/>
            <person name="Adams M.D."/>
            <person name="Amanatides P.G."/>
            <person name="Baden-Tillson H."/>
            <person name="Barnstead M."/>
            <person name="Chin S.H."/>
            <person name="Dew I."/>
            <person name="Evans C.A."/>
            <person name="Ferriera S."/>
            <person name="Flanigan M."/>
            <person name="Fosler C."/>
            <person name="Glodek A."/>
            <person name="Gu Z."/>
            <person name="Holt R.A."/>
            <person name="Jennings D."/>
            <person name="Kraft C.L."/>
            <person name="Lu F."/>
            <person name="Nguyen T."/>
            <person name="Nusskern D.R."/>
            <person name="Pfannkoch C.M."/>
            <person name="Sitter C."/>
            <person name="Sutton G.G."/>
            <person name="Venter J.C."/>
            <person name="Wang Z."/>
            <person name="Woodage T."/>
            <person name="Zheng X.H."/>
            <person name="Zhong F."/>
        </authorList>
    </citation>
    <scope>NUCLEOTIDE SEQUENCE [LARGE SCALE GENOMIC DNA]</scope>
    <source>
        <strain>BN</strain>
        <strain evidence="13">Sprague-Dawley</strain>
    </source>
</reference>
<evidence type="ECO:0000256" key="3">
    <source>
        <dbReference type="ARBA" id="ARBA00022606"/>
    </source>
</evidence>
<keyword evidence="9" id="KW-0807">Transducer</keyword>
<dbReference type="Proteomes" id="UP000234681">
    <property type="component" value="Chromosome 3"/>
</dbReference>
<name>A6HMY0_RAT</name>
<dbReference type="PRINTS" id="PR00237">
    <property type="entry name" value="GPCRRHODOPSN"/>
</dbReference>
<feature type="domain" description="G-protein coupled receptors family 1 profile" evidence="11">
    <location>
        <begin position="51"/>
        <end position="199"/>
    </location>
</feature>
<evidence type="ECO:0000256" key="5">
    <source>
        <dbReference type="ARBA" id="ARBA00022725"/>
    </source>
</evidence>
<dbReference type="EMBL" id="CH473949">
    <property type="protein sequence ID" value="EDL79381.1"/>
    <property type="molecule type" value="Genomic_DNA"/>
</dbReference>
<evidence type="ECO:0000256" key="6">
    <source>
        <dbReference type="ARBA" id="ARBA00022989"/>
    </source>
</evidence>
<dbReference type="GO" id="GO:0004930">
    <property type="term" value="F:G protein-coupled receptor activity"/>
    <property type="evidence" value="ECO:0007669"/>
    <property type="project" value="UniProtKB-KW"/>
</dbReference>
<dbReference type="Gene3D" id="1.20.1070.10">
    <property type="entry name" value="Rhodopsin 7-helix transmembrane proteins"/>
    <property type="match status" value="1"/>
</dbReference>
<feature type="transmembrane region" description="Helical" evidence="10">
    <location>
        <begin position="70"/>
        <end position="91"/>
    </location>
</feature>
<proteinExistence type="inferred from homology"/>
<feature type="transmembrane region" description="Helical" evidence="10">
    <location>
        <begin position="35"/>
        <end position="58"/>
    </location>
</feature>
<dbReference type="InterPro" id="IPR017452">
    <property type="entry name" value="GPCR_Rhodpsn_7TM"/>
</dbReference>
<evidence type="ECO:0000256" key="9">
    <source>
        <dbReference type="RuleBase" id="RU000688"/>
    </source>
</evidence>
<dbReference type="GO" id="GO:0007608">
    <property type="term" value="P:sensory perception of smell"/>
    <property type="evidence" value="ECO:0007669"/>
    <property type="project" value="UniProtKB-KW"/>
</dbReference>
<feature type="transmembrane region" description="Helical" evidence="10">
    <location>
        <begin position="150"/>
        <end position="168"/>
    </location>
</feature>
<dbReference type="PANTHER" id="PTHR48018">
    <property type="entry name" value="OLFACTORY RECEPTOR"/>
    <property type="match status" value="1"/>
</dbReference>
<evidence type="ECO:0000313" key="13">
    <source>
        <dbReference type="Proteomes" id="UP000234681"/>
    </source>
</evidence>
<evidence type="ECO:0000256" key="8">
    <source>
        <dbReference type="ARBA" id="ARBA00023170"/>
    </source>
</evidence>
<keyword evidence="5" id="KW-0552">Olfaction</keyword>
<protein>
    <submittedName>
        <fullName evidence="12">RCG27065</fullName>
    </submittedName>
</protein>
<evidence type="ECO:0000256" key="2">
    <source>
        <dbReference type="ARBA" id="ARBA00022475"/>
    </source>
</evidence>
<dbReference type="Pfam" id="PF00001">
    <property type="entry name" value="7tm_1"/>
    <property type="match status" value="1"/>
</dbReference>
<organism evidence="12 13">
    <name type="scientific">Rattus norvegicus</name>
    <name type="common">Rat</name>
    <dbReference type="NCBI Taxonomy" id="10116"/>
    <lineage>
        <taxon>Eukaryota</taxon>
        <taxon>Metazoa</taxon>
        <taxon>Chordata</taxon>
        <taxon>Craniata</taxon>
        <taxon>Vertebrata</taxon>
        <taxon>Euteleostomi</taxon>
        <taxon>Mammalia</taxon>
        <taxon>Eutheria</taxon>
        <taxon>Euarchontoglires</taxon>
        <taxon>Glires</taxon>
        <taxon>Rodentia</taxon>
        <taxon>Myomorpha</taxon>
        <taxon>Muroidea</taxon>
        <taxon>Muridae</taxon>
        <taxon>Murinae</taxon>
        <taxon>Rattus</taxon>
    </lineage>
</organism>
<dbReference type="AlphaFoldDB" id="A6HMY0"/>
<dbReference type="FunFam" id="1.20.1070.10:FF:000410">
    <property type="entry name" value="Olfactory receptor 1348"/>
    <property type="match status" value="1"/>
</dbReference>
<keyword evidence="8 9" id="KW-0675">Receptor</keyword>
<keyword evidence="6 10" id="KW-1133">Transmembrane helix</keyword>
<dbReference type="SUPFAM" id="SSF81321">
    <property type="entry name" value="Family A G protein-coupled receptor-like"/>
    <property type="match status" value="1"/>
</dbReference>
<dbReference type="GO" id="GO:0005886">
    <property type="term" value="C:plasma membrane"/>
    <property type="evidence" value="ECO:0007669"/>
    <property type="project" value="UniProtKB-SubCell"/>
</dbReference>
<evidence type="ECO:0000256" key="7">
    <source>
        <dbReference type="ARBA" id="ARBA00023136"/>
    </source>
</evidence>
<gene>
    <name evidence="12" type="ORF">rCG_27065</name>
</gene>
<evidence type="ECO:0000259" key="11">
    <source>
        <dbReference type="PROSITE" id="PS50262"/>
    </source>
</evidence>
<sequence>MTPSDMNAEISQVNNVSEITVFILLGFTDDVDMNIFLFILFLAIYVVTLIGNLGLVVLVIEDLRLHNPMYYFLTVLSLLDACFSTVLTAKMLVNFLSKNKSISLVGCATQMLLFVTFGTTECFLLAAMAYDRYLAIYSPLLYAVKMSPKVYVPLIIASYTGGILHATIHTVATFNLPFCGSNEIRRLLRYSSIACTFLF</sequence>
<dbReference type="PROSITE" id="PS00237">
    <property type="entry name" value="G_PROTEIN_RECEP_F1_1"/>
    <property type="match status" value="1"/>
</dbReference>
<evidence type="ECO:0000313" key="12">
    <source>
        <dbReference type="EMBL" id="EDL79381.1"/>
    </source>
</evidence>
<dbReference type="PROSITE" id="PS50262">
    <property type="entry name" value="G_PROTEIN_RECEP_F1_2"/>
    <property type="match status" value="1"/>
</dbReference>
<dbReference type="InterPro" id="IPR000276">
    <property type="entry name" value="GPCR_Rhodpsn"/>
</dbReference>
<keyword evidence="2" id="KW-1003">Cell membrane</keyword>
<keyword evidence="3" id="KW-0716">Sensory transduction</keyword>